<dbReference type="CDD" id="cd00190">
    <property type="entry name" value="Tryp_SPc"/>
    <property type="match status" value="1"/>
</dbReference>
<gene>
    <name evidence="6" type="ORF">SARC_11592</name>
</gene>
<evidence type="ECO:0000313" key="6">
    <source>
        <dbReference type="EMBL" id="KNC75888.1"/>
    </source>
</evidence>
<feature type="compositionally biased region" description="Polar residues" evidence="3">
    <location>
        <begin position="575"/>
        <end position="590"/>
    </location>
</feature>
<dbReference type="FunFam" id="2.40.10.10:FF:000068">
    <property type="entry name" value="transmembrane protease serine 2"/>
    <property type="match status" value="1"/>
</dbReference>
<evidence type="ECO:0000256" key="2">
    <source>
        <dbReference type="ARBA" id="ARBA00023157"/>
    </source>
</evidence>
<keyword evidence="4" id="KW-0732">Signal</keyword>
<evidence type="ECO:0000259" key="5">
    <source>
        <dbReference type="PROSITE" id="PS50240"/>
    </source>
</evidence>
<organism evidence="6 7">
    <name type="scientific">Sphaeroforma arctica JP610</name>
    <dbReference type="NCBI Taxonomy" id="667725"/>
    <lineage>
        <taxon>Eukaryota</taxon>
        <taxon>Ichthyosporea</taxon>
        <taxon>Ichthyophonida</taxon>
        <taxon>Sphaeroforma</taxon>
    </lineage>
</organism>
<dbReference type="InterPro" id="IPR009003">
    <property type="entry name" value="Peptidase_S1_PA"/>
</dbReference>
<dbReference type="SMART" id="SM00020">
    <property type="entry name" value="Tryp_SPc"/>
    <property type="match status" value="1"/>
</dbReference>
<feature type="domain" description="Peptidase S1" evidence="5">
    <location>
        <begin position="53"/>
        <end position="278"/>
    </location>
</feature>
<accession>A0A0L0FIL6</accession>
<dbReference type="EMBL" id="KQ243369">
    <property type="protein sequence ID" value="KNC75888.1"/>
    <property type="molecule type" value="Genomic_DNA"/>
</dbReference>
<dbReference type="InterPro" id="IPR050430">
    <property type="entry name" value="Peptidase_S1"/>
</dbReference>
<dbReference type="AlphaFoldDB" id="A0A0L0FIL6"/>
<evidence type="ECO:0000313" key="7">
    <source>
        <dbReference type="Proteomes" id="UP000054560"/>
    </source>
</evidence>
<dbReference type="STRING" id="667725.A0A0L0FIL6"/>
<comment type="similarity">
    <text evidence="1">Belongs to the peptidase S1 family.</text>
</comment>
<dbReference type="GO" id="GO:0004252">
    <property type="term" value="F:serine-type endopeptidase activity"/>
    <property type="evidence" value="ECO:0007669"/>
    <property type="project" value="InterPro"/>
</dbReference>
<dbReference type="RefSeq" id="XP_014149790.1">
    <property type="nucleotide sequence ID" value="XM_014294315.1"/>
</dbReference>
<dbReference type="Pfam" id="PF00089">
    <property type="entry name" value="Trypsin"/>
    <property type="match status" value="1"/>
</dbReference>
<dbReference type="eggNOG" id="KOG3627">
    <property type="taxonomic scope" value="Eukaryota"/>
</dbReference>
<keyword evidence="2" id="KW-1015">Disulfide bond</keyword>
<dbReference type="InterPro" id="IPR043504">
    <property type="entry name" value="Peptidase_S1_PA_chymotrypsin"/>
</dbReference>
<reference evidence="6 7" key="1">
    <citation type="submission" date="2011-02" db="EMBL/GenBank/DDBJ databases">
        <title>The Genome Sequence of Sphaeroforma arctica JP610.</title>
        <authorList>
            <consortium name="The Broad Institute Genome Sequencing Platform"/>
            <person name="Russ C."/>
            <person name="Cuomo C."/>
            <person name="Young S.K."/>
            <person name="Zeng Q."/>
            <person name="Gargeya S."/>
            <person name="Alvarado L."/>
            <person name="Berlin A."/>
            <person name="Chapman S.B."/>
            <person name="Chen Z."/>
            <person name="Freedman E."/>
            <person name="Gellesch M."/>
            <person name="Goldberg J."/>
            <person name="Griggs A."/>
            <person name="Gujja S."/>
            <person name="Heilman E."/>
            <person name="Heiman D."/>
            <person name="Howarth C."/>
            <person name="Mehta T."/>
            <person name="Neiman D."/>
            <person name="Pearson M."/>
            <person name="Roberts A."/>
            <person name="Saif S."/>
            <person name="Shea T."/>
            <person name="Shenoy N."/>
            <person name="Sisk P."/>
            <person name="Stolte C."/>
            <person name="Sykes S."/>
            <person name="White J."/>
            <person name="Yandava C."/>
            <person name="Burger G."/>
            <person name="Gray M.W."/>
            <person name="Holland P.W.H."/>
            <person name="King N."/>
            <person name="Lang F.B.F."/>
            <person name="Roger A.J."/>
            <person name="Ruiz-Trillo I."/>
            <person name="Haas B."/>
            <person name="Nusbaum C."/>
            <person name="Birren B."/>
        </authorList>
    </citation>
    <scope>NUCLEOTIDE SEQUENCE [LARGE SCALE GENOMIC DNA]</scope>
    <source>
        <strain evidence="6 7">JP610</strain>
    </source>
</reference>
<dbReference type="SUPFAM" id="SSF50494">
    <property type="entry name" value="Trypsin-like serine proteases"/>
    <property type="match status" value="1"/>
</dbReference>
<evidence type="ECO:0000256" key="1">
    <source>
        <dbReference type="ARBA" id="ARBA00007664"/>
    </source>
</evidence>
<feature type="signal peptide" evidence="4">
    <location>
        <begin position="1"/>
        <end position="22"/>
    </location>
</feature>
<keyword evidence="7" id="KW-1185">Reference proteome</keyword>
<dbReference type="InterPro" id="IPR001254">
    <property type="entry name" value="Trypsin_dom"/>
</dbReference>
<dbReference type="Gene3D" id="2.40.10.10">
    <property type="entry name" value="Trypsin-like serine proteases"/>
    <property type="match status" value="1"/>
</dbReference>
<feature type="chain" id="PRO_5005538700" description="Peptidase S1 domain-containing protein" evidence="4">
    <location>
        <begin position="23"/>
        <end position="633"/>
    </location>
</feature>
<dbReference type="Proteomes" id="UP000054560">
    <property type="component" value="Unassembled WGS sequence"/>
</dbReference>
<sequence>MTIIQNWLSILVLIGCVAITRATDGEEATTHPGESMPWLKEDSEKPANFASYIVGGQAAELQLQWVASLQNRIDGEYQHWCGGSLIAKGWILTAAHCIDKFNTVCIGGLKLANNAEFHCVTVKKIYQHEQYDSLSLANDIMLVEFDSDYSGAPVKLTSGDLNEDTDDSAKIVGWGKTESLDVSYELKELSVKVYPNDDCSVWGGGIPEELPQSVMCTETLSDGEGFCTGDSGGPLFAEVEGETLLIGVISFGSTTCVGLPMVYTRVGEYLTWIQETMENSNPDLDDISLPASCADGSCIEVKDSAFGRTETIYNFSLSKGVELQQAFFFQGDLQSDVSFYIEGIEQRLGAINGNPSAFMPLSAGSCFIPGDYRVVIDLGIWRTNKYDQYRLLVPKDLNSLPECNPFPELDPLQTLSAPDICLETPGRCIELEGEFVREWTLFSYQQSDYRRLSIWFQGPTSYDMNLLKGGNVALYKAGLGSEWVTFGSDCCPPGKYDISLEKAATAKFGGKYRIFIDNMSPNCLNDVTTVATSPVVSADALAKLMELFEIAAAIGKIADDSIQQTTGEDADLALPSSTESSTAEDSNPNIDSFDRSTEADQLESNSGAPNLNIDRQAFSILIVAIFLQFALAL</sequence>
<proteinExistence type="inferred from homology"/>
<dbReference type="PANTHER" id="PTHR24276">
    <property type="entry name" value="POLYSERASE-RELATED"/>
    <property type="match status" value="1"/>
</dbReference>
<dbReference type="InterPro" id="IPR001314">
    <property type="entry name" value="Peptidase_S1A"/>
</dbReference>
<dbReference type="OrthoDB" id="6274970at2759"/>
<evidence type="ECO:0000256" key="4">
    <source>
        <dbReference type="SAM" id="SignalP"/>
    </source>
</evidence>
<name>A0A0L0FIL6_9EUKA</name>
<dbReference type="PANTHER" id="PTHR24276:SF98">
    <property type="entry name" value="FI18310P1-RELATED"/>
    <property type="match status" value="1"/>
</dbReference>
<dbReference type="GO" id="GO:0006508">
    <property type="term" value="P:proteolysis"/>
    <property type="evidence" value="ECO:0007669"/>
    <property type="project" value="InterPro"/>
</dbReference>
<feature type="region of interest" description="Disordered" evidence="3">
    <location>
        <begin position="572"/>
        <end position="605"/>
    </location>
</feature>
<evidence type="ECO:0000256" key="3">
    <source>
        <dbReference type="SAM" id="MobiDB-lite"/>
    </source>
</evidence>
<dbReference type="PROSITE" id="PS50240">
    <property type="entry name" value="TRYPSIN_DOM"/>
    <property type="match status" value="1"/>
</dbReference>
<dbReference type="GeneID" id="25912096"/>
<dbReference type="InterPro" id="IPR018114">
    <property type="entry name" value="TRYPSIN_HIS"/>
</dbReference>
<protein>
    <recommendedName>
        <fullName evidence="5">Peptidase S1 domain-containing protein</fullName>
    </recommendedName>
</protein>
<dbReference type="PRINTS" id="PR00722">
    <property type="entry name" value="CHYMOTRYPSIN"/>
</dbReference>
<dbReference type="PROSITE" id="PS00134">
    <property type="entry name" value="TRYPSIN_HIS"/>
    <property type="match status" value="1"/>
</dbReference>